<accession>A0ACC0JUH0</accession>
<name>A0ACC0JUH0_CHOFU</name>
<gene>
    <name evidence="1" type="ORF">MSG28_002146</name>
</gene>
<proteinExistence type="predicted"/>
<evidence type="ECO:0000313" key="1">
    <source>
        <dbReference type="EMBL" id="KAI8427693.1"/>
    </source>
</evidence>
<reference evidence="1 2" key="1">
    <citation type="journal article" date="2022" name="Genome Biol. Evol.">
        <title>The Spruce Budworm Genome: Reconstructing the Evolutionary History of Antifreeze Proteins.</title>
        <authorList>
            <person name="Beliveau C."/>
            <person name="Gagne P."/>
            <person name="Picq S."/>
            <person name="Vernygora O."/>
            <person name="Keeling C.I."/>
            <person name="Pinkney K."/>
            <person name="Doucet D."/>
            <person name="Wen F."/>
            <person name="Johnston J.S."/>
            <person name="Maaroufi H."/>
            <person name="Boyle B."/>
            <person name="Laroche J."/>
            <person name="Dewar K."/>
            <person name="Juretic N."/>
            <person name="Blackburn G."/>
            <person name="Nisole A."/>
            <person name="Brunet B."/>
            <person name="Brandao M."/>
            <person name="Lumley L."/>
            <person name="Duan J."/>
            <person name="Quan G."/>
            <person name="Lucarotti C.J."/>
            <person name="Roe A.D."/>
            <person name="Sperling F.A.H."/>
            <person name="Levesque R.C."/>
            <person name="Cusson M."/>
        </authorList>
    </citation>
    <scope>NUCLEOTIDE SEQUENCE [LARGE SCALE GENOMIC DNA]</scope>
    <source>
        <strain evidence="1">Glfc:IPQL:Cfum</strain>
    </source>
</reference>
<dbReference type="EMBL" id="CM046103">
    <property type="protein sequence ID" value="KAI8427693.1"/>
    <property type="molecule type" value="Genomic_DNA"/>
</dbReference>
<comment type="caution">
    <text evidence="1">The sequence shown here is derived from an EMBL/GenBank/DDBJ whole genome shotgun (WGS) entry which is preliminary data.</text>
</comment>
<protein>
    <submittedName>
        <fullName evidence="1">Uncharacterized protein</fullName>
    </submittedName>
</protein>
<keyword evidence="2" id="KW-1185">Reference proteome</keyword>
<evidence type="ECO:0000313" key="2">
    <source>
        <dbReference type="Proteomes" id="UP001064048"/>
    </source>
</evidence>
<sequence>MADNKLYEILGVNRNASDSDIKRSYHKLAKEFHPDKNPAAGDKFKEISYAYEVLSDPKKRQTYDSMDLKIPRCVFVISSGVADASCFYAGARLVVLPRDAFSPGTASETVSFLESRLRVIQTIAKTERAVFFAF</sequence>
<organism evidence="1 2">
    <name type="scientific">Choristoneura fumiferana</name>
    <name type="common">Spruce budworm moth</name>
    <name type="synonym">Archips fumiferana</name>
    <dbReference type="NCBI Taxonomy" id="7141"/>
    <lineage>
        <taxon>Eukaryota</taxon>
        <taxon>Metazoa</taxon>
        <taxon>Ecdysozoa</taxon>
        <taxon>Arthropoda</taxon>
        <taxon>Hexapoda</taxon>
        <taxon>Insecta</taxon>
        <taxon>Pterygota</taxon>
        <taxon>Neoptera</taxon>
        <taxon>Endopterygota</taxon>
        <taxon>Lepidoptera</taxon>
        <taxon>Glossata</taxon>
        <taxon>Ditrysia</taxon>
        <taxon>Tortricoidea</taxon>
        <taxon>Tortricidae</taxon>
        <taxon>Tortricinae</taxon>
        <taxon>Choristoneura</taxon>
    </lineage>
</organism>
<dbReference type="Proteomes" id="UP001064048">
    <property type="component" value="Chromosome 3"/>
</dbReference>